<dbReference type="SUPFAM" id="SSF46894">
    <property type="entry name" value="C-terminal effector domain of the bipartite response regulators"/>
    <property type="match status" value="1"/>
</dbReference>
<evidence type="ECO:0000259" key="6">
    <source>
        <dbReference type="PROSITE" id="PS50110"/>
    </source>
</evidence>
<proteinExistence type="predicted"/>
<evidence type="ECO:0000256" key="4">
    <source>
        <dbReference type="SAM" id="MobiDB-lite"/>
    </source>
</evidence>
<dbReference type="Pfam" id="PF00196">
    <property type="entry name" value="GerE"/>
    <property type="match status" value="1"/>
</dbReference>
<dbReference type="PANTHER" id="PTHR43214:SF43">
    <property type="entry name" value="TWO-COMPONENT RESPONSE REGULATOR"/>
    <property type="match status" value="1"/>
</dbReference>
<feature type="modified residue" description="4-aspartylphosphate" evidence="3">
    <location>
        <position position="57"/>
    </location>
</feature>
<dbReference type="OrthoDB" id="9808843at2"/>
<dbReference type="AlphaFoldDB" id="A0A3N0GKC2"/>
<dbReference type="SUPFAM" id="SSF52172">
    <property type="entry name" value="CheY-like"/>
    <property type="match status" value="1"/>
</dbReference>
<evidence type="ECO:0000256" key="2">
    <source>
        <dbReference type="ARBA" id="ARBA00023125"/>
    </source>
</evidence>
<dbReference type="InterPro" id="IPR000792">
    <property type="entry name" value="Tscrpt_reg_LuxR_C"/>
</dbReference>
<dbReference type="InterPro" id="IPR058245">
    <property type="entry name" value="NreC/VraR/RcsB-like_REC"/>
</dbReference>
<feature type="region of interest" description="Disordered" evidence="4">
    <location>
        <begin position="206"/>
        <end position="229"/>
    </location>
</feature>
<sequence>MTSPTRVVVADDHPLYRDGIVAAVQAIGTAEVVGVASDGEEAVRLAVELEPDVVLMDLSMPGVNGIEATGRIREQRPQVEVLVLTMLEGDDSVLAALRAGARGYLVKGADRAEIASALEAVSRGQAVFGSGIAGNVLARLVDPPRGRGGSATFPQLTERELEVLDLLGLGLSNRAIARRLFLSEKTVRNHVSNVLGKLPAANREEAGDLARAARGDGRADGRDARADGR</sequence>
<dbReference type="RefSeq" id="WP_123224385.1">
    <property type="nucleotide sequence ID" value="NZ_RJSF01000044.1"/>
</dbReference>
<dbReference type="InterPro" id="IPR039420">
    <property type="entry name" value="WalR-like"/>
</dbReference>
<accession>A0A3N0GKC2</accession>
<dbReference type="InterPro" id="IPR011006">
    <property type="entry name" value="CheY-like_superfamily"/>
</dbReference>
<dbReference type="PRINTS" id="PR00038">
    <property type="entry name" value="HTHLUXR"/>
</dbReference>
<evidence type="ECO:0000313" key="8">
    <source>
        <dbReference type="Proteomes" id="UP000279994"/>
    </source>
</evidence>
<dbReference type="CDD" id="cd17535">
    <property type="entry name" value="REC_NarL-like"/>
    <property type="match status" value="1"/>
</dbReference>
<dbReference type="InterPro" id="IPR016032">
    <property type="entry name" value="Sig_transdc_resp-reg_C-effctor"/>
</dbReference>
<dbReference type="PROSITE" id="PS50110">
    <property type="entry name" value="RESPONSE_REGULATORY"/>
    <property type="match status" value="1"/>
</dbReference>
<dbReference type="Gene3D" id="3.40.50.2300">
    <property type="match status" value="1"/>
</dbReference>
<evidence type="ECO:0000259" key="5">
    <source>
        <dbReference type="PROSITE" id="PS50043"/>
    </source>
</evidence>
<dbReference type="GO" id="GO:0003677">
    <property type="term" value="F:DNA binding"/>
    <property type="evidence" value="ECO:0007669"/>
    <property type="project" value="UniProtKB-KW"/>
</dbReference>
<dbReference type="SMART" id="SM00421">
    <property type="entry name" value="HTH_LUXR"/>
    <property type="match status" value="1"/>
</dbReference>
<comment type="caution">
    <text evidence="7">The sequence shown here is derived from an EMBL/GenBank/DDBJ whole genome shotgun (WGS) entry which is preliminary data.</text>
</comment>
<dbReference type="CDD" id="cd06170">
    <property type="entry name" value="LuxR_C_like"/>
    <property type="match status" value="1"/>
</dbReference>
<evidence type="ECO:0000256" key="1">
    <source>
        <dbReference type="ARBA" id="ARBA00022553"/>
    </source>
</evidence>
<feature type="domain" description="Response regulatory" evidence="6">
    <location>
        <begin position="6"/>
        <end position="122"/>
    </location>
</feature>
<dbReference type="PROSITE" id="PS00622">
    <property type="entry name" value="HTH_LUXR_1"/>
    <property type="match status" value="1"/>
</dbReference>
<dbReference type="GO" id="GO:0000160">
    <property type="term" value="P:phosphorelay signal transduction system"/>
    <property type="evidence" value="ECO:0007669"/>
    <property type="project" value="InterPro"/>
</dbReference>
<gene>
    <name evidence="7" type="ORF">EFL26_18590</name>
</gene>
<dbReference type="SMART" id="SM00448">
    <property type="entry name" value="REC"/>
    <property type="match status" value="1"/>
</dbReference>
<feature type="domain" description="HTH luxR-type" evidence="5">
    <location>
        <begin position="149"/>
        <end position="214"/>
    </location>
</feature>
<protein>
    <submittedName>
        <fullName evidence="7">DNA-binding response regulator</fullName>
    </submittedName>
</protein>
<dbReference type="Pfam" id="PF00072">
    <property type="entry name" value="Response_reg"/>
    <property type="match status" value="1"/>
</dbReference>
<evidence type="ECO:0000313" key="7">
    <source>
        <dbReference type="EMBL" id="RNM12622.1"/>
    </source>
</evidence>
<keyword evidence="1 3" id="KW-0597">Phosphoprotein</keyword>
<evidence type="ECO:0000256" key="3">
    <source>
        <dbReference type="PROSITE-ProRule" id="PRU00169"/>
    </source>
</evidence>
<name>A0A3N0GKC2_9ACTN</name>
<dbReference type="GO" id="GO:0006355">
    <property type="term" value="P:regulation of DNA-templated transcription"/>
    <property type="evidence" value="ECO:0007669"/>
    <property type="project" value="InterPro"/>
</dbReference>
<dbReference type="InterPro" id="IPR001789">
    <property type="entry name" value="Sig_transdc_resp-reg_receiver"/>
</dbReference>
<keyword evidence="2 7" id="KW-0238">DNA-binding</keyword>
<dbReference type="PANTHER" id="PTHR43214">
    <property type="entry name" value="TWO-COMPONENT RESPONSE REGULATOR"/>
    <property type="match status" value="1"/>
</dbReference>
<dbReference type="EMBL" id="RJSF01000044">
    <property type="protein sequence ID" value="RNM12622.1"/>
    <property type="molecule type" value="Genomic_DNA"/>
</dbReference>
<dbReference type="PROSITE" id="PS50043">
    <property type="entry name" value="HTH_LUXR_2"/>
    <property type="match status" value="1"/>
</dbReference>
<dbReference type="Proteomes" id="UP000279994">
    <property type="component" value="Unassembled WGS sequence"/>
</dbReference>
<organism evidence="7 8">
    <name type="scientific">Nocardioides pocheonensis</name>
    <dbReference type="NCBI Taxonomy" id="661485"/>
    <lineage>
        <taxon>Bacteria</taxon>
        <taxon>Bacillati</taxon>
        <taxon>Actinomycetota</taxon>
        <taxon>Actinomycetes</taxon>
        <taxon>Propionibacteriales</taxon>
        <taxon>Nocardioidaceae</taxon>
        <taxon>Nocardioides</taxon>
    </lineage>
</organism>
<keyword evidence="8" id="KW-1185">Reference proteome</keyword>
<reference evidence="7 8" key="1">
    <citation type="submission" date="2018-11" db="EMBL/GenBank/DDBJ databases">
        <authorList>
            <person name="Li F."/>
        </authorList>
    </citation>
    <scope>NUCLEOTIDE SEQUENCE [LARGE SCALE GENOMIC DNA]</scope>
    <source>
        <strain evidence="7 8">Gsoil 818</strain>
    </source>
</reference>